<sequence length="405" mass="44510">MTIGFTGPFSDVNFGDYAMLVNNVRTLGATEYTVFAYDRQFLDRIQQHYLSDHRVSVIEVHGLDRLVGSEASHRRLTPIEVLRAVTNLDEVMDAVSRLDVLYVNGGGYINSLWSRPHRLERLLTILTPVLAASAVGTPVVYTANGFGPIRGDEEFFSAMLTYAPEARYGVRDRLQSPAWLSRLGIDGARISVLPDDLLFIDESLLPPQSPPISDPYVVVETYLAVEELERHVDQFTRFATTMRERHGLKIVVLPFNLGYAGVDQANLLRKAAEGIEVVDITSTGFLPIEEAVRVVRGAELVIASRYHALILALGAGTPFVSVLKDVLGDKQYYFTKNAGALDGALHGQPHDPRDYFATDLGAAFDDVAKDFLGITSRQRMTFAAASARTFPALRAARSAHLGLGG</sequence>
<dbReference type="PANTHER" id="PTHR36836:SF1">
    <property type="entry name" value="COLANIC ACID BIOSYNTHESIS PROTEIN WCAK"/>
    <property type="match status" value="1"/>
</dbReference>
<dbReference type="RefSeq" id="WP_013116009.1">
    <property type="nucleotide sequence ID" value="NC_014151.1"/>
</dbReference>
<organism evidence="2 3">
    <name type="scientific">Cellulomonas flavigena (strain ATCC 482 / DSM 20109 / BCRC 11376 / JCM 18109 / NBRC 3775 / NCIMB 8073 / NRS 134)</name>
    <dbReference type="NCBI Taxonomy" id="446466"/>
    <lineage>
        <taxon>Bacteria</taxon>
        <taxon>Bacillati</taxon>
        <taxon>Actinomycetota</taxon>
        <taxon>Actinomycetes</taxon>
        <taxon>Micrococcales</taxon>
        <taxon>Cellulomonadaceae</taxon>
        <taxon>Cellulomonas</taxon>
    </lineage>
</organism>
<dbReference type="InterPro" id="IPR007345">
    <property type="entry name" value="Polysacch_pyruvyl_Trfase"/>
</dbReference>
<dbReference type="eggNOG" id="ENOG5033TWN">
    <property type="taxonomic scope" value="Bacteria"/>
</dbReference>
<proteinExistence type="predicted"/>
<dbReference type="Pfam" id="PF04230">
    <property type="entry name" value="PS_pyruv_trans"/>
    <property type="match status" value="1"/>
</dbReference>
<dbReference type="HOGENOM" id="CLU_679146_0_0_11"/>
<gene>
    <name evidence="2" type="ordered locus">Cfla_0764</name>
</gene>
<evidence type="ECO:0000313" key="3">
    <source>
        <dbReference type="Proteomes" id="UP000000849"/>
    </source>
</evidence>
<feature type="domain" description="Polysaccharide pyruvyl transferase" evidence="1">
    <location>
        <begin position="13"/>
        <end position="322"/>
    </location>
</feature>
<name>D5UJF2_CELFN</name>
<dbReference type="EMBL" id="CP001964">
    <property type="protein sequence ID" value="ADG73675.1"/>
    <property type="molecule type" value="Genomic_DNA"/>
</dbReference>
<protein>
    <recommendedName>
        <fullName evidence="1">Polysaccharide pyruvyl transferase domain-containing protein</fullName>
    </recommendedName>
</protein>
<dbReference type="KEGG" id="cfl:Cfla_0764"/>
<dbReference type="PANTHER" id="PTHR36836">
    <property type="entry name" value="COLANIC ACID BIOSYNTHESIS PROTEIN WCAK"/>
    <property type="match status" value="1"/>
</dbReference>
<dbReference type="OrthoDB" id="3199616at2"/>
<evidence type="ECO:0000313" key="2">
    <source>
        <dbReference type="EMBL" id="ADG73675.1"/>
    </source>
</evidence>
<dbReference type="Proteomes" id="UP000000849">
    <property type="component" value="Chromosome"/>
</dbReference>
<dbReference type="AlphaFoldDB" id="D5UJF2"/>
<reference evidence="2 3" key="1">
    <citation type="journal article" date="2010" name="Stand. Genomic Sci.">
        <title>Complete genome sequence of Cellulomonas flavigena type strain (134).</title>
        <authorList>
            <person name="Abt B."/>
            <person name="Foster B."/>
            <person name="Lapidus A."/>
            <person name="Clum A."/>
            <person name="Sun H."/>
            <person name="Pukall R."/>
            <person name="Lucas S."/>
            <person name="Glavina Del Rio T."/>
            <person name="Nolan M."/>
            <person name="Tice H."/>
            <person name="Cheng J.F."/>
            <person name="Pitluck S."/>
            <person name="Liolios K."/>
            <person name="Ivanova N."/>
            <person name="Mavromatis K."/>
            <person name="Ovchinnikova G."/>
            <person name="Pati A."/>
            <person name="Goodwin L."/>
            <person name="Chen A."/>
            <person name="Palaniappan K."/>
            <person name="Land M."/>
            <person name="Hauser L."/>
            <person name="Chang Y.J."/>
            <person name="Jeffries C.D."/>
            <person name="Rohde M."/>
            <person name="Goker M."/>
            <person name="Woyke T."/>
            <person name="Bristow J."/>
            <person name="Eisen J.A."/>
            <person name="Markowitz V."/>
            <person name="Hugenholtz P."/>
            <person name="Kyrpides N.C."/>
            <person name="Klenk H.P."/>
        </authorList>
    </citation>
    <scope>NUCLEOTIDE SEQUENCE [LARGE SCALE GENOMIC DNA]</scope>
    <source>
        <strain evidence="3">ATCC 482 / DSM 20109 / BCRC 11376 / JCM 18109 / NBRC 3775 / NCIMB 8073 / NRS 134</strain>
    </source>
</reference>
<dbReference type="STRING" id="446466.Cfla_0764"/>
<accession>D5UJF2</accession>
<evidence type="ECO:0000259" key="1">
    <source>
        <dbReference type="Pfam" id="PF04230"/>
    </source>
</evidence>
<keyword evidence="3" id="KW-1185">Reference proteome</keyword>